<sequence>MISIPYSPTRYKGMHLVSLLMTLTLFSGIFLSVNQWATYQRKSAVEIYQYYQALQIAENQHQRVFLGLNCQSTVELNGLRFRVRCAADKVTVSYPTGEVVL</sequence>
<evidence type="ECO:0000313" key="3">
    <source>
        <dbReference type="Proteomes" id="UP000230282"/>
    </source>
</evidence>
<organism evidence="2 3">
    <name type="scientific">Caviibacterium pharyngocola</name>
    <dbReference type="NCBI Taxonomy" id="28159"/>
    <lineage>
        <taxon>Bacteria</taxon>
        <taxon>Pseudomonadati</taxon>
        <taxon>Pseudomonadota</taxon>
        <taxon>Gammaproteobacteria</taxon>
        <taxon>Pasteurellales</taxon>
        <taxon>Pasteurellaceae</taxon>
        <taxon>Caviibacterium</taxon>
    </lineage>
</organism>
<evidence type="ECO:0000256" key="1">
    <source>
        <dbReference type="SAM" id="Phobius"/>
    </source>
</evidence>
<dbReference type="AlphaFoldDB" id="A0A2M8RX52"/>
<dbReference type="OrthoDB" id="5690717at2"/>
<keyword evidence="1" id="KW-0812">Transmembrane</keyword>
<dbReference type="EMBL" id="PHGZ01000007">
    <property type="protein sequence ID" value="PJG83469.1"/>
    <property type="molecule type" value="Genomic_DNA"/>
</dbReference>
<comment type="caution">
    <text evidence="2">The sequence shown here is derived from an EMBL/GenBank/DDBJ whole genome shotgun (WGS) entry which is preliminary data.</text>
</comment>
<evidence type="ECO:0000313" key="2">
    <source>
        <dbReference type="EMBL" id="PJG83469.1"/>
    </source>
</evidence>
<feature type="transmembrane region" description="Helical" evidence="1">
    <location>
        <begin position="13"/>
        <end position="33"/>
    </location>
</feature>
<accession>A0A2M8RX52</accession>
<evidence type="ECO:0008006" key="4">
    <source>
        <dbReference type="Google" id="ProtNLM"/>
    </source>
</evidence>
<name>A0A2M8RX52_9PAST</name>
<keyword evidence="3" id="KW-1185">Reference proteome</keyword>
<reference evidence="2 3" key="1">
    <citation type="submission" date="2017-11" db="EMBL/GenBank/DDBJ databases">
        <title>Reclassification of Bisgaard taxon 5 as Caviibacterium pharyngocola gen. nov., sp. nov.</title>
        <authorList>
            <person name="Christensen H."/>
        </authorList>
    </citation>
    <scope>NUCLEOTIDE SEQUENCE [LARGE SCALE GENOMIC DNA]</scope>
    <source>
        <strain evidence="2 3">7_3</strain>
    </source>
</reference>
<keyword evidence="1" id="KW-0472">Membrane</keyword>
<dbReference type="Proteomes" id="UP000230282">
    <property type="component" value="Unassembled WGS sequence"/>
</dbReference>
<protein>
    <recommendedName>
        <fullName evidence="4">DUF5374 domain-containing protein</fullName>
    </recommendedName>
</protein>
<dbReference type="Pfam" id="PF17344">
    <property type="entry name" value="DUF5374"/>
    <property type="match status" value="1"/>
</dbReference>
<gene>
    <name evidence="2" type="ORF">CVP04_03610</name>
</gene>
<keyword evidence="1" id="KW-1133">Transmembrane helix</keyword>
<proteinExistence type="predicted"/>
<dbReference type="InterPro" id="IPR020511">
    <property type="entry name" value="Uncharacterised_HI0941"/>
</dbReference>
<dbReference type="RefSeq" id="WP_100296160.1">
    <property type="nucleotide sequence ID" value="NZ_PHGZ01000007.1"/>
</dbReference>